<reference evidence="2 3" key="1">
    <citation type="journal article" date="2019" name="Commun. Biol.">
        <title>The bagworm genome reveals a unique fibroin gene that provides high tensile strength.</title>
        <authorList>
            <person name="Kono N."/>
            <person name="Nakamura H."/>
            <person name="Ohtoshi R."/>
            <person name="Tomita M."/>
            <person name="Numata K."/>
            <person name="Arakawa K."/>
        </authorList>
    </citation>
    <scope>NUCLEOTIDE SEQUENCE [LARGE SCALE GENOMIC DNA]</scope>
</reference>
<evidence type="ECO:0000313" key="3">
    <source>
        <dbReference type="Proteomes" id="UP000299102"/>
    </source>
</evidence>
<feature type="compositionally biased region" description="Basic and acidic residues" evidence="1">
    <location>
        <begin position="8"/>
        <end position="43"/>
    </location>
</feature>
<protein>
    <submittedName>
        <fullName evidence="2">Uncharacterized protein</fullName>
    </submittedName>
</protein>
<proteinExistence type="predicted"/>
<gene>
    <name evidence="2" type="ORF">EVAR_27773_1</name>
</gene>
<name>A0A4C1VC30_EUMVA</name>
<sequence>MPPAWSKSKLELAAESEVKAEAEAKSRKGSESESKERSGSKLEQDRDCIGFMFDSEDIGHKRSLKMHSMSMRVKLRVKASNRKTIFLFWINSARSARLQRRCAYIRVSRSARSSTLVAGVEGEGA</sequence>
<accession>A0A4C1VC30</accession>
<comment type="caution">
    <text evidence="2">The sequence shown here is derived from an EMBL/GenBank/DDBJ whole genome shotgun (WGS) entry which is preliminary data.</text>
</comment>
<dbReference type="Proteomes" id="UP000299102">
    <property type="component" value="Unassembled WGS sequence"/>
</dbReference>
<feature type="region of interest" description="Disordered" evidence="1">
    <location>
        <begin position="1"/>
        <end position="43"/>
    </location>
</feature>
<keyword evidence="3" id="KW-1185">Reference proteome</keyword>
<evidence type="ECO:0000256" key="1">
    <source>
        <dbReference type="SAM" id="MobiDB-lite"/>
    </source>
</evidence>
<dbReference type="AlphaFoldDB" id="A0A4C1VC30"/>
<evidence type="ECO:0000313" key="2">
    <source>
        <dbReference type="EMBL" id="GBP35852.1"/>
    </source>
</evidence>
<dbReference type="EMBL" id="BGZK01000310">
    <property type="protein sequence ID" value="GBP35852.1"/>
    <property type="molecule type" value="Genomic_DNA"/>
</dbReference>
<organism evidence="2 3">
    <name type="scientific">Eumeta variegata</name>
    <name type="common">Bagworm moth</name>
    <name type="synonym">Eumeta japonica</name>
    <dbReference type="NCBI Taxonomy" id="151549"/>
    <lineage>
        <taxon>Eukaryota</taxon>
        <taxon>Metazoa</taxon>
        <taxon>Ecdysozoa</taxon>
        <taxon>Arthropoda</taxon>
        <taxon>Hexapoda</taxon>
        <taxon>Insecta</taxon>
        <taxon>Pterygota</taxon>
        <taxon>Neoptera</taxon>
        <taxon>Endopterygota</taxon>
        <taxon>Lepidoptera</taxon>
        <taxon>Glossata</taxon>
        <taxon>Ditrysia</taxon>
        <taxon>Tineoidea</taxon>
        <taxon>Psychidae</taxon>
        <taxon>Oiketicinae</taxon>
        <taxon>Eumeta</taxon>
    </lineage>
</organism>